<evidence type="ECO:0000259" key="1">
    <source>
        <dbReference type="Pfam" id="PF00350"/>
    </source>
</evidence>
<reference evidence="2" key="1">
    <citation type="submission" date="2004-02" db="EMBL/GenBank/DDBJ databases">
        <authorList>
            <consortium name="DOE Joint Genome Institute"/>
        </authorList>
    </citation>
    <scope>NUCLEOTIDE SEQUENCE [LARGE SCALE GENOMIC DNA]</scope>
    <source>
        <strain evidence="2">WH 8501</strain>
    </source>
</reference>
<dbReference type="AlphaFoldDB" id="Q4C8R4"/>
<dbReference type="InterPro" id="IPR045063">
    <property type="entry name" value="Dynamin_N"/>
</dbReference>
<reference evidence="2" key="3">
    <citation type="submission" date="2016-12" db="EMBL/GenBank/DDBJ databases">
        <title>Annotation of the draft genome assembly of Crocosphaera watsonii WH 8501.</title>
        <authorList>
            <consortium name="US DOE Joint Genome Institute (JGI-ORNL)"/>
            <person name="Larimer F."/>
            <person name="Land M."/>
        </authorList>
    </citation>
    <scope>NUCLEOTIDE SEQUENCE</scope>
    <source>
        <strain evidence="2">WH 8501</strain>
    </source>
</reference>
<proteinExistence type="predicted"/>
<comment type="caution">
    <text evidence="2">The sequence shown here is derived from an EMBL/GenBank/DDBJ whole genome shotgun (WGS) entry which is preliminary data.</text>
</comment>
<name>Q4C8R4_CROWT</name>
<protein>
    <recommendedName>
        <fullName evidence="1">Dynamin N-terminal domain-containing protein</fullName>
    </recommendedName>
</protein>
<dbReference type="Gene3D" id="3.40.50.300">
    <property type="entry name" value="P-loop containing nucleotide triphosphate hydrolases"/>
    <property type="match status" value="1"/>
</dbReference>
<evidence type="ECO:0000313" key="3">
    <source>
        <dbReference type="Proteomes" id="UP000003922"/>
    </source>
</evidence>
<reference evidence="2" key="2">
    <citation type="submission" date="2005-06" db="EMBL/GenBank/DDBJ databases">
        <title>Sequencing of the draft genome and assembly of Crocosphaera watsonii WH 8501.</title>
        <authorList>
            <consortium name="US DOE Joint Genome Institute (JGI-PGF)"/>
            <person name="Copeland A."/>
            <person name="Lucas S."/>
            <person name="Lapidus A."/>
            <person name="Barry K."/>
            <person name="Detter C."/>
            <person name="Glavina T."/>
            <person name="Hammon N."/>
            <person name="Israni S."/>
            <person name="Pitluck S."/>
            <person name="Richardson P."/>
        </authorList>
    </citation>
    <scope>NUCLEOTIDE SEQUENCE [LARGE SCALE GENOMIC DNA]</scope>
    <source>
        <strain evidence="2">WH 8501</strain>
    </source>
</reference>
<evidence type="ECO:0000313" key="2">
    <source>
        <dbReference type="EMBL" id="EAM52207.1"/>
    </source>
</evidence>
<dbReference type="Pfam" id="PF00350">
    <property type="entry name" value="Dynamin_N"/>
    <property type="match status" value="1"/>
</dbReference>
<dbReference type="SUPFAM" id="SSF52540">
    <property type="entry name" value="P-loop containing nucleoside triphosphate hydrolases"/>
    <property type="match status" value="1"/>
</dbReference>
<dbReference type="InterPro" id="IPR027417">
    <property type="entry name" value="P-loop_NTPase"/>
</dbReference>
<sequence length="57" mass="6279">MFYKQILRMGGKLFLGNNLAPFNYGKSTLLNALLGEKTLPIDLIPTTGAAIYVKYGE</sequence>
<keyword evidence="3" id="KW-1185">Reference proteome</keyword>
<dbReference type="KEGG" id="cwa:CwatDRAFT_5335"/>
<dbReference type="EMBL" id="AADV02000002">
    <property type="protein sequence ID" value="EAM52207.1"/>
    <property type="molecule type" value="Genomic_DNA"/>
</dbReference>
<dbReference type="Proteomes" id="UP000003922">
    <property type="component" value="Unassembled WGS sequence"/>
</dbReference>
<gene>
    <name evidence="2" type="ORF">CwatDRAFT_5335</name>
</gene>
<feature type="domain" description="Dynamin N-terminal" evidence="1">
    <location>
        <begin position="22"/>
        <end position="57"/>
    </location>
</feature>
<organism evidence="2 3">
    <name type="scientific">Crocosphaera watsonii WH 8501</name>
    <dbReference type="NCBI Taxonomy" id="165597"/>
    <lineage>
        <taxon>Bacteria</taxon>
        <taxon>Bacillati</taxon>
        <taxon>Cyanobacteriota</taxon>
        <taxon>Cyanophyceae</taxon>
        <taxon>Oscillatoriophycideae</taxon>
        <taxon>Chroococcales</taxon>
        <taxon>Aphanothecaceae</taxon>
        <taxon>Crocosphaera</taxon>
    </lineage>
</organism>
<accession>Q4C8R4</accession>